<proteinExistence type="predicted"/>
<protein>
    <submittedName>
        <fullName evidence="1">Uncharacterized protein</fullName>
    </submittedName>
</protein>
<dbReference type="HOGENOM" id="CLU_2826188_0_0_5"/>
<name>B8ITD7_METNO</name>
<dbReference type="RefSeq" id="WP_015928711.1">
    <property type="nucleotide sequence ID" value="NC_011894.1"/>
</dbReference>
<keyword evidence="2" id="KW-1185">Reference proteome</keyword>
<dbReference type="AlphaFoldDB" id="B8ITD7"/>
<dbReference type="KEGG" id="mno:Mnod_2037"/>
<dbReference type="EMBL" id="CP001349">
    <property type="protein sequence ID" value="ACL57023.1"/>
    <property type="molecule type" value="Genomic_DNA"/>
</dbReference>
<evidence type="ECO:0000313" key="2">
    <source>
        <dbReference type="Proteomes" id="UP000008207"/>
    </source>
</evidence>
<organism evidence="1 2">
    <name type="scientific">Methylobacterium nodulans (strain LMG 21967 / CNCM I-2342 / ORS 2060)</name>
    <dbReference type="NCBI Taxonomy" id="460265"/>
    <lineage>
        <taxon>Bacteria</taxon>
        <taxon>Pseudomonadati</taxon>
        <taxon>Pseudomonadota</taxon>
        <taxon>Alphaproteobacteria</taxon>
        <taxon>Hyphomicrobiales</taxon>
        <taxon>Methylobacteriaceae</taxon>
        <taxon>Methylobacterium</taxon>
    </lineage>
</organism>
<gene>
    <name evidence="1" type="ordered locus">Mnod_2037</name>
</gene>
<evidence type="ECO:0000313" key="1">
    <source>
        <dbReference type="EMBL" id="ACL57023.1"/>
    </source>
</evidence>
<sequence>MKHPSFAELQRQVEETIADWSHQAAELRRSAEELLHDEVIAARKIIRAIRCNLTSTGGSSRRAGGR</sequence>
<accession>B8ITD7</accession>
<dbReference type="Proteomes" id="UP000008207">
    <property type="component" value="Chromosome"/>
</dbReference>
<reference evidence="1 2" key="1">
    <citation type="submission" date="2009-01" db="EMBL/GenBank/DDBJ databases">
        <title>Complete sequence of chromosome of Methylobacterium nodulans ORS 2060.</title>
        <authorList>
            <consortium name="US DOE Joint Genome Institute"/>
            <person name="Lucas S."/>
            <person name="Copeland A."/>
            <person name="Lapidus A."/>
            <person name="Glavina del Rio T."/>
            <person name="Dalin E."/>
            <person name="Tice H."/>
            <person name="Bruce D."/>
            <person name="Goodwin L."/>
            <person name="Pitluck S."/>
            <person name="Sims D."/>
            <person name="Brettin T."/>
            <person name="Detter J.C."/>
            <person name="Han C."/>
            <person name="Larimer F."/>
            <person name="Land M."/>
            <person name="Hauser L."/>
            <person name="Kyrpides N."/>
            <person name="Ivanova N."/>
            <person name="Marx C.J."/>
            <person name="Richardson P."/>
        </authorList>
    </citation>
    <scope>NUCLEOTIDE SEQUENCE [LARGE SCALE GENOMIC DNA]</scope>
    <source>
        <strain evidence="2">LMG 21967 / CNCM I-2342 / ORS 2060</strain>
    </source>
</reference>